<name>A0AAP2HQT6_9BURK</name>
<comment type="caution">
    <text evidence="2">The sequence shown here is derived from an EMBL/GenBank/DDBJ whole genome shotgun (WGS) entry which is preliminary data.</text>
</comment>
<keyword evidence="1" id="KW-0812">Transmembrane</keyword>
<sequence length="69" mass="7552">MKPMDTFLFIVTAVALAITLAVGVVWAGERVADWFVGREGEASESQRNKWIGVTAWVLAMVVVLGFNLL</sequence>
<gene>
    <name evidence="2" type="ORF">KTE52_29695</name>
</gene>
<organism evidence="2 3">
    <name type="scientific">Burkholderia multivorans</name>
    <dbReference type="NCBI Taxonomy" id="87883"/>
    <lineage>
        <taxon>Bacteria</taxon>
        <taxon>Pseudomonadati</taxon>
        <taxon>Pseudomonadota</taxon>
        <taxon>Betaproteobacteria</taxon>
        <taxon>Burkholderiales</taxon>
        <taxon>Burkholderiaceae</taxon>
        <taxon>Burkholderia</taxon>
        <taxon>Burkholderia cepacia complex</taxon>
    </lineage>
</organism>
<dbReference type="RefSeq" id="WP_105856075.1">
    <property type="nucleotide sequence ID" value="NZ_CP090751.1"/>
</dbReference>
<protein>
    <submittedName>
        <fullName evidence="2">Uncharacterized protein</fullName>
    </submittedName>
</protein>
<evidence type="ECO:0000256" key="1">
    <source>
        <dbReference type="SAM" id="Phobius"/>
    </source>
</evidence>
<dbReference type="AlphaFoldDB" id="A0AAP2HQT6"/>
<dbReference type="EMBL" id="JAHPMX010000030">
    <property type="protein sequence ID" value="MBU9360501.1"/>
    <property type="molecule type" value="Genomic_DNA"/>
</dbReference>
<keyword evidence="1" id="KW-1133">Transmembrane helix</keyword>
<accession>A0AAP2HQT6</accession>
<feature type="transmembrane region" description="Helical" evidence="1">
    <location>
        <begin position="51"/>
        <end position="68"/>
    </location>
</feature>
<evidence type="ECO:0000313" key="3">
    <source>
        <dbReference type="Proteomes" id="UP001196915"/>
    </source>
</evidence>
<dbReference type="Proteomes" id="UP001196915">
    <property type="component" value="Unassembled WGS sequence"/>
</dbReference>
<proteinExistence type="predicted"/>
<keyword evidence="1" id="KW-0472">Membrane</keyword>
<evidence type="ECO:0000313" key="2">
    <source>
        <dbReference type="EMBL" id="MBU9360501.1"/>
    </source>
</evidence>
<reference evidence="2" key="1">
    <citation type="submission" date="2021-06" db="EMBL/GenBank/DDBJ databases">
        <title>A collection of bacterial strains from the Burkholderia cepacia Research Laboratory and Repository.</title>
        <authorList>
            <person name="Lipuma J."/>
            <person name="Spilker T."/>
        </authorList>
    </citation>
    <scope>NUCLEOTIDE SEQUENCE</scope>
    <source>
        <strain evidence="2">AU37435</strain>
    </source>
</reference>